<evidence type="ECO:0000313" key="1">
    <source>
        <dbReference type="EMBL" id="KXN68622.1"/>
    </source>
</evidence>
<evidence type="ECO:0000313" key="2">
    <source>
        <dbReference type="Proteomes" id="UP000070444"/>
    </source>
</evidence>
<proteinExistence type="predicted"/>
<dbReference type="EMBL" id="KQ964568">
    <property type="protein sequence ID" value="KXN68622.1"/>
    <property type="molecule type" value="Genomic_DNA"/>
</dbReference>
<organism evidence="1 2">
    <name type="scientific">Conidiobolus coronatus (strain ATCC 28846 / CBS 209.66 / NRRL 28638)</name>
    <name type="common">Delacroixia coronata</name>
    <dbReference type="NCBI Taxonomy" id="796925"/>
    <lineage>
        <taxon>Eukaryota</taxon>
        <taxon>Fungi</taxon>
        <taxon>Fungi incertae sedis</taxon>
        <taxon>Zoopagomycota</taxon>
        <taxon>Entomophthoromycotina</taxon>
        <taxon>Entomophthoromycetes</taxon>
        <taxon>Entomophthorales</taxon>
        <taxon>Ancylistaceae</taxon>
        <taxon>Conidiobolus</taxon>
    </lineage>
</organism>
<gene>
    <name evidence="1" type="ORF">CONCODRAFT_166403</name>
</gene>
<keyword evidence="2" id="KW-1185">Reference proteome</keyword>
<dbReference type="AlphaFoldDB" id="A0A137P0T3"/>
<reference evidence="1 2" key="1">
    <citation type="journal article" date="2015" name="Genome Biol. Evol.">
        <title>Phylogenomic analyses indicate that early fungi evolved digesting cell walls of algal ancestors of land plants.</title>
        <authorList>
            <person name="Chang Y."/>
            <person name="Wang S."/>
            <person name="Sekimoto S."/>
            <person name="Aerts A.L."/>
            <person name="Choi C."/>
            <person name="Clum A."/>
            <person name="LaButti K.M."/>
            <person name="Lindquist E.A."/>
            <person name="Yee Ngan C."/>
            <person name="Ohm R.A."/>
            <person name="Salamov A.A."/>
            <person name="Grigoriev I.V."/>
            <person name="Spatafora J.W."/>
            <person name="Berbee M.L."/>
        </authorList>
    </citation>
    <scope>NUCLEOTIDE SEQUENCE [LARGE SCALE GENOMIC DNA]</scope>
    <source>
        <strain evidence="1 2">NRRL 28638</strain>
    </source>
</reference>
<name>A0A137P0T3_CONC2</name>
<accession>A0A137P0T3</accession>
<sequence length="158" mass="18294">MFNKNKTSKAYSKVDNNKNLANRFEYYTPSIDLMNTNNSNNGLINNTLNTKYNKSAYSLNSTIQVSQDLINQNNVESNMRYDNLNELNIIQVQDSYYQTDDAQSNKKSKSNSTSLKSAKELNINIQERVNKDYKTNNNYSQTIFINNVEYKLNPQSKN</sequence>
<protein>
    <submittedName>
        <fullName evidence="1">Uncharacterized protein</fullName>
    </submittedName>
</protein>
<dbReference type="Proteomes" id="UP000070444">
    <property type="component" value="Unassembled WGS sequence"/>
</dbReference>